<dbReference type="EMBL" id="FOUP01000002">
    <property type="protein sequence ID" value="SFN05399.1"/>
    <property type="molecule type" value="Genomic_DNA"/>
</dbReference>
<keyword evidence="9" id="KW-1185">Reference proteome</keyword>
<evidence type="ECO:0000259" key="5">
    <source>
        <dbReference type="PROSITE" id="PS50975"/>
    </source>
</evidence>
<dbReference type="Pfam" id="PF13535">
    <property type="entry name" value="ATP-grasp_4"/>
    <property type="match status" value="1"/>
</dbReference>
<sequence>MTIPSERASSEATSEPKNIFVLGMDELNLDSLRRLPGLEECRFHSLLGFDELVGRSAAGFTELLSRAQRQLESFDGEIDAITGYWDFPVSSLVPILCQRYDLPSPPLEAVVKCEHKYWSRLEQQKVTTAHPGFGLVDLENNPTMPAGLGFPAWLKPVKSFSSDLAYKVTSSAEFDDAVDNIRQGIGKIGKPFDELLEHLDLPQEIAEAGGQACLAEEAVKGRQVTVEGYSAHGQVHAYGVVDSINYEGTSSFLRYQYPSNVPEAVRIRLEDISVRLIEQIGLTPSTFNIEYFWDPDTDAINIIEVNPRLSQSHARLFEAVDGSPNLQCMVHLALGEQPRLPRGQGRHRVAAKWFLRRFTDGVVRRVPSEEEIAEIEHRLPGVTVQVIPGQGERLSDLPGQDSYSYELADIFIGANDEAELNELYQRCVDALHFEFSE</sequence>
<dbReference type="Proteomes" id="UP000199398">
    <property type="component" value="Unassembled WGS sequence"/>
</dbReference>
<feature type="domain" description="ATP-grasp" evidence="5">
    <location>
        <begin position="120"/>
        <end position="334"/>
    </location>
</feature>
<dbReference type="SUPFAM" id="SSF56059">
    <property type="entry name" value="Glutathione synthetase ATP-binding domain-like"/>
    <property type="match status" value="1"/>
</dbReference>
<gene>
    <name evidence="6" type="ORF">ATL45_5581</name>
    <name evidence="7" type="ORF">SAMN05421805_102407</name>
</gene>
<dbReference type="InterPro" id="IPR005479">
    <property type="entry name" value="CPAse_ATP-bd"/>
</dbReference>
<protein>
    <submittedName>
        <fullName evidence="7">ATP-grasp domain-containing protein</fullName>
    </submittedName>
</protein>
<dbReference type="STRING" id="455193.SAMN05421805_102407"/>
<dbReference type="PANTHER" id="PTHR43585:SF2">
    <property type="entry name" value="ATP-GRASP ENZYME FSQD"/>
    <property type="match status" value="1"/>
</dbReference>
<dbReference type="OrthoDB" id="8441067at2"/>
<organism evidence="7 8">
    <name type="scientific">Saccharopolyspora antimicrobica</name>
    <dbReference type="NCBI Taxonomy" id="455193"/>
    <lineage>
        <taxon>Bacteria</taxon>
        <taxon>Bacillati</taxon>
        <taxon>Actinomycetota</taxon>
        <taxon>Actinomycetes</taxon>
        <taxon>Pseudonocardiales</taxon>
        <taxon>Pseudonocardiaceae</taxon>
        <taxon>Saccharopolyspora</taxon>
    </lineage>
</organism>
<dbReference type="GO" id="GO:0016874">
    <property type="term" value="F:ligase activity"/>
    <property type="evidence" value="ECO:0007669"/>
    <property type="project" value="UniProtKB-KW"/>
</dbReference>
<dbReference type="InterPro" id="IPR011761">
    <property type="entry name" value="ATP-grasp"/>
</dbReference>
<name>A0A1I4VWS8_9PSEU</name>
<reference evidence="7 8" key="1">
    <citation type="submission" date="2016-10" db="EMBL/GenBank/DDBJ databases">
        <authorList>
            <person name="de Groot N.N."/>
        </authorList>
    </citation>
    <scope>NUCLEOTIDE SEQUENCE [LARGE SCALE GENOMIC DNA]</scope>
    <source>
        <strain evidence="7 8">CPCC 201259</strain>
    </source>
</reference>
<dbReference type="RefSeq" id="WP_093149096.1">
    <property type="nucleotide sequence ID" value="NZ_FOUP01000002.1"/>
</dbReference>
<evidence type="ECO:0000313" key="6">
    <source>
        <dbReference type="EMBL" id="RKT87184.1"/>
    </source>
</evidence>
<evidence type="ECO:0000256" key="4">
    <source>
        <dbReference type="PROSITE-ProRule" id="PRU00409"/>
    </source>
</evidence>
<dbReference type="InterPro" id="IPR052032">
    <property type="entry name" value="ATP-dep_AA_Ligase"/>
</dbReference>
<keyword evidence="2 4" id="KW-0547">Nucleotide-binding</keyword>
<evidence type="ECO:0000256" key="1">
    <source>
        <dbReference type="ARBA" id="ARBA00022598"/>
    </source>
</evidence>
<evidence type="ECO:0000256" key="3">
    <source>
        <dbReference type="ARBA" id="ARBA00022840"/>
    </source>
</evidence>
<reference evidence="6 9" key="2">
    <citation type="submission" date="2018-10" db="EMBL/GenBank/DDBJ databases">
        <title>Sequencing the genomes of 1000 actinobacteria strains.</title>
        <authorList>
            <person name="Klenk H.-P."/>
        </authorList>
    </citation>
    <scope>NUCLEOTIDE SEQUENCE [LARGE SCALE GENOMIC DNA]</scope>
    <source>
        <strain evidence="6 9">DSM 45119</strain>
    </source>
</reference>
<evidence type="ECO:0000313" key="9">
    <source>
        <dbReference type="Proteomes" id="UP000270697"/>
    </source>
</evidence>
<dbReference type="PROSITE" id="PS00867">
    <property type="entry name" value="CPSASE_2"/>
    <property type="match status" value="1"/>
</dbReference>
<dbReference type="PANTHER" id="PTHR43585">
    <property type="entry name" value="FUMIPYRROLE BIOSYNTHESIS PROTEIN C"/>
    <property type="match status" value="1"/>
</dbReference>
<dbReference type="Proteomes" id="UP000270697">
    <property type="component" value="Unassembled WGS sequence"/>
</dbReference>
<evidence type="ECO:0000313" key="8">
    <source>
        <dbReference type="Proteomes" id="UP000199398"/>
    </source>
</evidence>
<keyword evidence="1" id="KW-0436">Ligase</keyword>
<dbReference type="Gene3D" id="3.30.470.20">
    <property type="entry name" value="ATP-grasp fold, B domain"/>
    <property type="match status" value="1"/>
</dbReference>
<dbReference type="AlphaFoldDB" id="A0A1I4VWS8"/>
<proteinExistence type="predicted"/>
<dbReference type="EMBL" id="RBXX01000002">
    <property type="protein sequence ID" value="RKT87184.1"/>
    <property type="molecule type" value="Genomic_DNA"/>
</dbReference>
<evidence type="ECO:0000256" key="2">
    <source>
        <dbReference type="ARBA" id="ARBA00022741"/>
    </source>
</evidence>
<evidence type="ECO:0000313" key="7">
    <source>
        <dbReference type="EMBL" id="SFN05399.1"/>
    </source>
</evidence>
<accession>A0A1I4VWS8</accession>
<keyword evidence="3 4" id="KW-0067">ATP-binding</keyword>
<dbReference type="GO" id="GO:0005524">
    <property type="term" value="F:ATP binding"/>
    <property type="evidence" value="ECO:0007669"/>
    <property type="project" value="UniProtKB-UniRule"/>
</dbReference>
<dbReference type="GO" id="GO:0046872">
    <property type="term" value="F:metal ion binding"/>
    <property type="evidence" value="ECO:0007669"/>
    <property type="project" value="InterPro"/>
</dbReference>
<dbReference type="PROSITE" id="PS50975">
    <property type="entry name" value="ATP_GRASP"/>
    <property type="match status" value="1"/>
</dbReference>